<dbReference type="InterPro" id="IPR000477">
    <property type="entry name" value="RT_dom"/>
</dbReference>
<keyword evidence="6" id="KW-0695">RNA-directed DNA polymerase</keyword>
<dbReference type="Pfam" id="PF17917">
    <property type="entry name" value="RT_RNaseH"/>
    <property type="match status" value="1"/>
</dbReference>
<protein>
    <recommendedName>
        <fullName evidence="13">Reverse transcriptase domain-containing protein</fullName>
    </recommendedName>
</protein>
<evidence type="ECO:0000256" key="6">
    <source>
        <dbReference type="ARBA" id="ARBA00022918"/>
    </source>
</evidence>
<dbReference type="PANTHER" id="PTHR35046">
    <property type="entry name" value="ZINC KNUCKLE (CCHC-TYPE) FAMILY PROTEIN"/>
    <property type="match status" value="1"/>
</dbReference>
<evidence type="ECO:0000259" key="8">
    <source>
        <dbReference type="Pfam" id="PF00078"/>
    </source>
</evidence>
<proteinExistence type="predicted"/>
<keyword evidence="2" id="KW-0548">Nucleotidyltransferase</keyword>
<dbReference type="Pfam" id="PF17921">
    <property type="entry name" value="Integrase_H2C2"/>
    <property type="match status" value="1"/>
</dbReference>
<dbReference type="InterPro" id="IPR041588">
    <property type="entry name" value="Integrase_H2C2"/>
</dbReference>
<evidence type="ECO:0000256" key="2">
    <source>
        <dbReference type="ARBA" id="ARBA00022695"/>
    </source>
</evidence>
<feature type="domain" description="Reverse transcriptase" evidence="8">
    <location>
        <begin position="298"/>
        <end position="377"/>
    </location>
</feature>
<name>A0A9R1UQP9_LACSA</name>
<dbReference type="Pfam" id="PF00078">
    <property type="entry name" value="RVT_1"/>
    <property type="match status" value="1"/>
</dbReference>
<keyword evidence="4" id="KW-0255">Endonuclease</keyword>
<evidence type="ECO:0000256" key="7">
    <source>
        <dbReference type="SAM" id="MobiDB-lite"/>
    </source>
</evidence>
<keyword evidence="1" id="KW-0808">Transferase</keyword>
<keyword evidence="5" id="KW-0378">Hydrolase</keyword>
<keyword evidence="3" id="KW-0540">Nuclease</keyword>
<dbReference type="Proteomes" id="UP000235145">
    <property type="component" value="Unassembled WGS sequence"/>
</dbReference>
<feature type="domain" description="Reverse transcriptase RNase H-like" evidence="9">
    <location>
        <begin position="434"/>
        <end position="476"/>
    </location>
</feature>
<dbReference type="GO" id="GO:0004519">
    <property type="term" value="F:endonuclease activity"/>
    <property type="evidence" value="ECO:0007669"/>
    <property type="project" value="UniProtKB-KW"/>
</dbReference>
<evidence type="ECO:0000256" key="4">
    <source>
        <dbReference type="ARBA" id="ARBA00022759"/>
    </source>
</evidence>
<dbReference type="Gene3D" id="1.10.340.70">
    <property type="match status" value="1"/>
</dbReference>
<dbReference type="InterPro" id="IPR041373">
    <property type="entry name" value="RT_RNaseH"/>
</dbReference>
<dbReference type="InterPro" id="IPR043128">
    <property type="entry name" value="Rev_trsase/Diguanyl_cyclase"/>
</dbReference>
<sequence>MVAPDETSETEKSTFLHAFTVSKIKNASPILMDWEDPNFLHNLGEPIRNVMEGANQRSPVRGPPRVEECKVAELPEFSGVTDPERYLDWERKIEIFFEFTELDDKKCCKYAILKLNSGASLWFEGLKAERAREDEFKKWAFMGDIEEIEDKNVSRFLRGLNFNIFNIVELYPYADIDTLCCLCSKVEAQSKPKHGNSCVESSKVKSWPKTESFPKKPSSSSFIGAASASVVEKPMNTHKETNLSKKEEKVEEEKSYEGPRRCNADQNEQLDGPLGDLLVKYGDVFPKDLPPDDIQNNAWIDEWTVMPFCLSNAPSRFMGLMNEVLKPFLGRFVVVYLNDIMIYSKSKEKHVKHLEQIFETLRVQKLYGKLKKCSFLVDKVVSKDGVFVDESKIEAIKSLPIPTNISEVRSFNCLASFYRRFIRDFSTITSPIMPSEVECDASGVGIRAVLIQGKRPIPYFSEKLKGARMNYYTTRNAKWLEFLQSFHFSSKYKDGKNNVVVDALSKRYNLLATFDDCLLGFETLKDYYASNPDFGENFLKFAGGPIGEYMVHSVFLFKGNRLCVRKHAIRELLSREAYGGGLAGHFKVAKTLEVLREHFFWPKMMGDVTNIFTKCVTCHMTKTSITT</sequence>
<evidence type="ECO:0000313" key="11">
    <source>
        <dbReference type="EMBL" id="KAJ0191220.1"/>
    </source>
</evidence>
<evidence type="ECO:0008006" key="13">
    <source>
        <dbReference type="Google" id="ProtNLM"/>
    </source>
</evidence>
<comment type="caution">
    <text evidence="11">The sequence shown here is derived from an EMBL/GenBank/DDBJ whole genome shotgun (WGS) entry which is preliminary data.</text>
</comment>
<evidence type="ECO:0000256" key="1">
    <source>
        <dbReference type="ARBA" id="ARBA00022679"/>
    </source>
</evidence>
<organism evidence="11 12">
    <name type="scientific">Lactuca sativa</name>
    <name type="common">Garden lettuce</name>
    <dbReference type="NCBI Taxonomy" id="4236"/>
    <lineage>
        <taxon>Eukaryota</taxon>
        <taxon>Viridiplantae</taxon>
        <taxon>Streptophyta</taxon>
        <taxon>Embryophyta</taxon>
        <taxon>Tracheophyta</taxon>
        <taxon>Spermatophyta</taxon>
        <taxon>Magnoliopsida</taxon>
        <taxon>eudicotyledons</taxon>
        <taxon>Gunneridae</taxon>
        <taxon>Pentapetalae</taxon>
        <taxon>asterids</taxon>
        <taxon>campanulids</taxon>
        <taxon>Asterales</taxon>
        <taxon>Asteraceae</taxon>
        <taxon>Cichorioideae</taxon>
        <taxon>Cichorieae</taxon>
        <taxon>Lactucinae</taxon>
        <taxon>Lactuca</taxon>
    </lineage>
</organism>
<evidence type="ECO:0000256" key="3">
    <source>
        <dbReference type="ARBA" id="ARBA00022722"/>
    </source>
</evidence>
<evidence type="ECO:0000259" key="9">
    <source>
        <dbReference type="Pfam" id="PF17917"/>
    </source>
</evidence>
<keyword evidence="12" id="KW-1185">Reference proteome</keyword>
<gene>
    <name evidence="11" type="ORF">LSAT_V11C800451310</name>
</gene>
<accession>A0A9R1UQP9</accession>
<feature type="region of interest" description="Disordered" evidence="7">
    <location>
        <begin position="234"/>
        <end position="267"/>
    </location>
</feature>
<evidence type="ECO:0000313" key="12">
    <source>
        <dbReference type="Proteomes" id="UP000235145"/>
    </source>
</evidence>
<dbReference type="Gene3D" id="3.30.70.270">
    <property type="match status" value="2"/>
</dbReference>
<dbReference type="SUPFAM" id="SSF56672">
    <property type="entry name" value="DNA/RNA polymerases"/>
    <property type="match status" value="1"/>
</dbReference>
<dbReference type="InterPro" id="IPR043502">
    <property type="entry name" value="DNA/RNA_pol_sf"/>
</dbReference>
<evidence type="ECO:0000259" key="10">
    <source>
        <dbReference type="Pfam" id="PF17921"/>
    </source>
</evidence>
<feature type="compositionally biased region" description="Basic and acidic residues" evidence="7">
    <location>
        <begin position="235"/>
        <end position="263"/>
    </location>
</feature>
<dbReference type="PANTHER" id="PTHR35046:SF26">
    <property type="entry name" value="RNA-DIRECTED DNA POLYMERASE"/>
    <property type="match status" value="1"/>
</dbReference>
<reference evidence="11 12" key="1">
    <citation type="journal article" date="2017" name="Nat. Commun.">
        <title>Genome assembly with in vitro proximity ligation data and whole-genome triplication in lettuce.</title>
        <authorList>
            <person name="Reyes-Chin-Wo S."/>
            <person name="Wang Z."/>
            <person name="Yang X."/>
            <person name="Kozik A."/>
            <person name="Arikit S."/>
            <person name="Song C."/>
            <person name="Xia L."/>
            <person name="Froenicke L."/>
            <person name="Lavelle D.O."/>
            <person name="Truco M.J."/>
            <person name="Xia R."/>
            <person name="Zhu S."/>
            <person name="Xu C."/>
            <person name="Xu H."/>
            <person name="Xu X."/>
            <person name="Cox K."/>
            <person name="Korf I."/>
            <person name="Meyers B.C."/>
            <person name="Michelmore R.W."/>
        </authorList>
    </citation>
    <scope>NUCLEOTIDE SEQUENCE [LARGE SCALE GENOMIC DNA]</scope>
    <source>
        <strain evidence="12">cv. Salinas</strain>
        <tissue evidence="11">Seedlings</tissue>
    </source>
</reference>
<dbReference type="GO" id="GO:0003964">
    <property type="term" value="F:RNA-directed DNA polymerase activity"/>
    <property type="evidence" value="ECO:0007669"/>
    <property type="project" value="UniProtKB-KW"/>
</dbReference>
<dbReference type="GO" id="GO:0016787">
    <property type="term" value="F:hydrolase activity"/>
    <property type="evidence" value="ECO:0007669"/>
    <property type="project" value="UniProtKB-KW"/>
</dbReference>
<feature type="domain" description="Integrase zinc-binding" evidence="10">
    <location>
        <begin position="567"/>
        <end position="623"/>
    </location>
</feature>
<dbReference type="AlphaFoldDB" id="A0A9R1UQP9"/>
<dbReference type="CDD" id="cd01647">
    <property type="entry name" value="RT_LTR"/>
    <property type="match status" value="1"/>
</dbReference>
<dbReference type="EMBL" id="NBSK02000008">
    <property type="protein sequence ID" value="KAJ0191220.1"/>
    <property type="molecule type" value="Genomic_DNA"/>
</dbReference>
<evidence type="ECO:0000256" key="5">
    <source>
        <dbReference type="ARBA" id="ARBA00022801"/>
    </source>
</evidence>